<name>A0A6J5LAF9_9CAUD</name>
<protein>
    <submittedName>
        <fullName evidence="2">Uncharacterized protein</fullName>
    </submittedName>
</protein>
<keyword evidence="1" id="KW-0472">Membrane</keyword>
<reference evidence="2" key="1">
    <citation type="submission" date="2020-04" db="EMBL/GenBank/DDBJ databases">
        <authorList>
            <person name="Chiriac C."/>
            <person name="Salcher M."/>
            <person name="Ghai R."/>
            <person name="Kavagutti S V."/>
        </authorList>
    </citation>
    <scope>NUCLEOTIDE SEQUENCE</scope>
</reference>
<proteinExistence type="predicted"/>
<evidence type="ECO:0000313" key="2">
    <source>
        <dbReference type="EMBL" id="CAB4130392.1"/>
    </source>
</evidence>
<keyword evidence="1" id="KW-1133">Transmembrane helix</keyword>
<organism evidence="2">
    <name type="scientific">uncultured Caudovirales phage</name>
    <dbReference type="NCBI Taxonomy" id="2100421"/>
    <lineage>
        <taxon>Viruses</taxon>
        <taxon>Duplodnaviria</taxon>
        <taxon>Heunggongvirae</taxon>
        <taxon>Uroviricota</taxon>
        <taxon>Caudoviricetes</taxon>
        <taxon>Peduoviridae</taxon>
        <taxon>Maltschvirus</taxon>
        <taxon>Maltschvirus maltsch</taxon>
    </lineage>
</organism>
<accession>A0A6J5LAF9</accession>
<dbReference type="EMBL" id="LR796238">
    <property type="protein sequence ID" value="CAB4130392.1"/>
    <property type="molecule type" value="Genomic_DNA"/>
</dbReference>
<keyword evidence="1" id="KW-0812">Transmembrane</keyword>
<gene>
    <name evidence="2" type="ORF">UFOVP119_16</name>
</gene>
<feature type="transmembrane region" description="Helical" evidence="1">
    <location>
        <begin position="9"/>
        <end position="28"/>
    </location>
</feature>
<evidence type="ECO:0000256" key="1">
    <source>
        <dbReference type="SAM" id="Phobius"/>
    </source>
</evidence>
<sequence length="51" mass="5394">MLWEIAKAAFYLLVGGCAGFFMASVFIVGTSPLGEDAGAWKSEGCCEDDTQ</sequence>